<evidence type="ECO:0000313" key="1">
    <source>
        <dbReference type="EMBL" id="QPS06997.1"/>
    </source>
</evidence>
<sequence>MTAWIEDDLRKQLFAAAPANGIWIGDLAEIDSDREIIPVRFAGLDFWFLFHSPHAETGNDPELLLTMLDNLDAKDFAPAEFSRLVKFCRADAEADHFKPDGWCLPEAFQIFQFVQTLCSVMVFYLDEMQEIEQFFYFPASPRLERLYNRTFKALSQRLDGSLVAILHSTGACHAYQRTCRHQHRSAQPETGQHVACADGCPQGSEHRPAPHA</sequence>
<dbReference type="Proteomes" id="UP000594778">
    <property type="component" value="Chromosome"/>
</dbReference>
<reference evidence="1 2" key="1">
    <citation type="submission" date="2020-12" db="EMBL/GenBank/DDBJ databases">
        <title>FDA dAtabase for Regulatory Grade micrObial Sequences (FDA-ARGOS): Supporting development and validation of Infectious Disease Dx tests.</title>
        <authorList>
            <person name="Sproer C."/>
            <person name="Gronow S."/>
            <person name="Severitt S."/>
            <person name="Schroder I."/>
            <person name="Tallon L."/>
            <person name="Sadzewicz L."/>
            <person name="Zhao X."/>
            <person name="Boylan J."/>
            <person name="Ott S."/>
            <person name="Bowen H."/>
            <person name="Vavikolanu K."/>
            <person name="Mehta A."/>
            <person name="Aluvathingal J."/>
            <person name="Nadendla S."/>
            <person name="Lowell S."/>
            <person name="Myers T."/>
            <person name="Yan Y."/>
            <person name="Sichtig H."/>
        </authorList>
    </citation>
    <scope>NUCLEOTIDE SEQUENCE [LARGE SCALE GENOMIC DNA]</scope>
    <source>
        <strain evidence="1 2">FDAARGOS_909</strain>
    </source>
</reference>
<dbReference type="RefSeq" id="WP_197954601.1">
    <property type="nucleotide sequence ID" value="NZ_CP065668.1"/>
</dbReference>
<evidence type="ECO:0000313" key="2">
    <source>
        <dbReference type="Proteomes" id="UP000594778"/>
    </source>
</evidence>
<name>A0A7T2S1R4_DELAC</name>
<accession>A0A7T2S1R4</accession>
<dbReference type="AlphaFoldDB" id="A0A7T2S1R4"/>
<proteinExistence type="predicted"/>
<dbReference type="EMBL" id="CP065668">
    <property type="protein sequence ID" value="QPS06997.1"/>
    <property type="molecule type" value="Genomic_DNA"/>
</dbReference>
<gene>
    <name evidence="1" type="ORF">I6G66_22235</name>
</gene>
<protein>
    <submittedName>
        <fullName evidence="1">Uncharacterized protein</fullName>
    </submittedName>
</protein>
<organism evidence="1 2">
    <name type="scientific">Delftia acidovorans</name>
    <name type="common">Pseudomonas acidovorans</name>
    <name type="synonym">Comamonas acidovorans</name>
    <dbReference type="NCBI Taxonomy" id="80866"/>
    <lineage>
        <taxon>Bacteria</taxon>
        <taxon>Pseudomonadati</taxon>
        <taxon>Pseudomonadota</taxon>
        <taxon>Betaproteobacteria</taxon>
        <taxon>Burkholderiales</taxon>
        <taxon>Comamonadaceae</taxon>
        <taxon>Delftia</taxon>
    </lineage>
</organism>